<dbReference type="GO" id="GO:0015420">
    <property type="term" value="F:ABC-type vitamin B12 transporter activity"/>
    <property type="evidence" value="ECO:0007669"/>
    <property type="project" value="UniProtKB-UniRule"/>
</dbReference>
<name>A0A1I0A1N8_9FIRM</name>
<dbReference type="GO" id="GO:0005886">
    <property type="term" value="C:plasma membrane"/>
    <property type="evidence" value="ECO:0007669"/>
    <property type="project" value="UniProtKB-SubCell"/>
</dbReference>
<dbReference type="HAMAP" id="MF_00024">
    <property type="entry name" value="CobD_CbiB"/>
    <property type="match status" value="1"/>
</dbReference>
<evidence type="ECO:0000256" key="4">
    <source>
        <dbReference type="ARBA" id="ARBA00022475"/>
    </source>
</evidence>
<dbReference type="OrthoDB" id="9811967at2"/>
<feature type="transmembrane region" description="Helical" evidence="9">
    <location>
        <begin position="77"/>
        <end position="94"/>
    </location>
</feature>
<feature type="transmembrane region" description="Helical" evidence="9">
    <location>
        <begin position="20"/>
        <end position="38"/>
    </location>
</feature>
<dbReference type="RefSeq" id="WP_091350118.1">
    <property type="nucleotide sequence ID" value="NZ_FOIF01000016.1"/>
</dbReference>
<protein>
    <recommendedName>
        <fullName evidence="9">Cobalamin biosynthesis protein CobD</fullName>
    </recommendedName>
</protein>
<dbReference type="GO" id="GO:0009236">
    <property type="term" value="P:cobalamin biosynthetic process"/>
    <property type="evidence" value="ECO:0007669"/>
    <property type="project" value="UniProtKB-UniRule"/>
</dbReference>
<keyword evidence="4 9" id="KW-1003">Cell membrane</keyword>
<evidence type="ECO:0000256" key="5">
    <source>
        <dbReference type="ARBA" id="ARBA00022573"/>
    </source>
</evidence>
<feature type="transmembrane region" description="Helical" evidence="9">
    <location>
        <begin position="154"/>
        <end position="175"/>
    </location>
</feature>
<evidence type="ECO:0000256" key="2">
    <source>
        <dbReference type="ARBA" id="ARBA00004953"/>
    </source>
</evidence>
<keyword evidence="6 9" id="KW-0812">Transmembrane</keyword>
<dbReference type="EMBL" id="FOIF01000016">
    <property type="protein sequence ID" value="SES87945.1"/>
    <property type="molecule type" value="Genomic_DNA"/>
</dbReference>
<feature type="transmembrane region" description="Helical" evidence="9">
    <location>
        <begin position="50"/>
        <end position="71"/>
    </location>
</feature>
<dbReference type="Proteomes" id="UP000243819">
    <property type="component" value="Unassembled WGS sequence"/>
</dbReference>
<dbReference type="PANTHER" id="PTHR34308:SF1">
    <property type="entry name" value="COBALAMIN BIOSYNTHESIS PROTEIN CBIB"/>
    <property type="match status" value="1"/>
</dbReference>
<accession>A0A1I0A1N8</accession>
<dbReference type="UniPathway" id="UPA00148"/>
<evidence type="ECO:0000313" key="11">
    <source>
        <dbReference type="Proteomes" id="UP000243819"/>
    </source>
</evidence>
<sequence>MINFWLAFILDILLGDPYWFPHPVKVIGMYIIYFEKLIRMKNWNKELLRIWGICLVCSTIGLTYIIGLFALNFSKSISIFLYNLLNISLIWLCISPKGLYVESMKVYHALRLGDLEKSRYLLSRIVGRDTDNLQDEDIIKATVETVAENTSDGVIAPLFYIGIGGPLLGLVYKAVNTLDSMVGYKNEKYQHFGWASAKIDDLFNYIPARITGFLYIISAYIWKMDYKNSWRILLRDRSKHASPNAGWPESAVAGALKIQLGGPNRYFGKVVDKEYIGDRIKKVEYKDILRVNKLMYTATMIFLILMSAIFKI</sequence>
<dbReference type="STRING" id="1120990.SAMN03080614_10169"/>
<reference evidence="11" key="1">
    <citation type="submission" date="2016-10" db="EMBL/GenBank/DDBJ databases">
        <authorList>
            <person name="Varghese N."/>
            <person name="Submissions S."/>
        </authorList>
    </citation>
    <scope>NUCLEOTIDE SEQUENCE [LARGE SCALE GENOMIC DNA]</scope>
    <source>
        <strain evidence="11">DSM 13577</strain>
    </source>
</reference>
<evidence type="ECO:0000313" key="10">
    <source>
        <dbReference type="EMBL" id="SES87945.1"/>
    </source>
</evidence>
<evidence type="ECO:0000256" key="7">
    <source>
        <dbReference type="ARBA" id="ARBA00022989"/>
    </source>
</evidence>
<proteinExistence type="inferred from homology"/>
<dbReference type="Pfam" id="PF03186">
    <property type="entry name" value="CobD_Cbib"/>
    <property type="match status" value="1"/>
</dbReference>
<comment type="pathway">
    <text evidence="2 9">Cofactor biosynthesis; adenosylcobalamin biosynthesis.</text>
</comment>
<comment type="function">
    <text evidence="9">Converts cobyric acid to cobinamide by the addition of aminopropanol on the F carboxylic group.</text>
</comment>
<evidence type="ECO:0000256" key="9">
    <source>
        <dbReference type="HAMAP-Rule" id="MF_00024"/>
    </source>
</evidence>
<comment type="similarity">
    <text evidence="3 9">Belongs to the CobD/CbiB family.</text>
</comment>
<dbReference type="NCBIfam" id="TIGR00380">
    <property type="entry name" value="cobal_cbiB"/>
    <property type="match status" value="1"/>
</dbReference>
<feature type="transmembrane region" description="Helical" evidence="9">
    <location>
        <begin position="202"/>
        <end position="222"/>
    </location>
</feature>
<keyword evidence="7 9" id="KW-1133">Transmembrane helix</keyword>
<evidence type="ECO:0000256" key="6">
    <source>
        <dbReference type="ARBA" id="ARBA00022692"/>
    </source>
</evidence>
<dbReference type="AlphaFoldDB" id="A0A1I0A1N8"/>
<dbReference type="PANTHER" id="PTHR34308">
    <property type="entry name" value="COBALAMIN BIOSYNTHESIS PROTEIN CBIB"/>
    <property type="match status" value="1"/>
</dbReference>
<evidence type="ECO:0000256" key="3">
    <source>
        <dbReference type="ARBA" id="ARBA00006263"/>
    </source>
</evidence>
<gene>
    <name evidence="9" type="primary">cobD</name>
    <name evidence="10" type="ORF">SAMN03080614_10169</name>
</gene>
<evidence type="ECO:0000256" key="8">
    <source>
        <dbReference type="ARBA" id="ARBA00023136"/>
    </source>
</evidence>
<comment type="subcellular location">
    <subcellularLocation>
        <location evidence="1 9">Cell membrane</location>
        <topology evidence="1 9">Multi-pass membrane protein</topology>
    </subcellularLocation>
</comment>
<feature type="transmembrane region" description="Helical" evidence="9">
    <location>
        <begin position="294"/>
        <end position="310"/>
    </location>
</feature>
<evidence type="ECO:0000256" key="1">
    <source>
        <dbReference type="ARBA" id="ARBA00004651"/>
    </source>
</evidence>
<organism evidence="10 11">
    <name type="scientific">Anaerobranca gottschalkii DSM 13577</name>
    <dbReference type="NCBI Taxonomy" id="1120990"/>
    <lineage>
        <taxon>Bacteria</taxon>
        <taxon>Bacillati</taxon>
        <taxon>Bacillota</taxon>
        <taxon>Clostridia</taxon>
        <taxon>Eubacteriales</taxon>
        <taxon>Proteinivoracaceae</taxon>
        <taxon>Anaerobranca</taxon>
    </lineage>
</organism>
<dbReference type="InterPro" id="IPR004485">
    <property type="entry name" value="Cobalamin_biosynth_CobD/CbiB"/>
</dbReference>
<dbReference type="GO" id="GO:0048472">
    <property type="term" value="F:threonine-phosphate decarboxylase activity"/>
    <property type="evidence" value="ECO:0007669"/>
    <property type="project" value="InterPro"/>
</dbReference>
<keyword evidence="5 9" id="KW-0169">Cobalamin biosynthesis</keyword>
<keyword evidence="8 9" id="KW-0472">Membrane</keyword>
<keyword evidence="11" id="KW-1185">Reference proteome</keyword>